<evidence type="ECO:0000313" key="3">
    <source>
        <dbReference type="Proteomes" id="UP001497644"/>
    </source>
</evidence>
<reference evidence="2" key="1">
    <citation type="submission" date="2024-04" db="EMBL/GenBank/DDBJ databases">
        <authorList>
            <consortium name="Molecular Ecology Group"/>
        </authorList>
    </citation>
    <scope>NUCLEOTIDE SEQUENCE</scope>
</reference>
<protein>
    <submittedName>
        <fullName evidence="2">Uncharacterized protein</fullName>
    </submittedName>
</protein>
<feature type="compositionally biased region" description="Low complexity" evidence="1">
    <location>
        <begin position="11"/>
        <end position="21"/>
    </location>
</feature>
<proteinExistence type="predicted"/>
<keyword evidence="3" id="KW-1185">Reference proteome</keyword>
<sequence length="127" mass="14725">MRARRRRSEESQQQQQQQQRRAGGREEEEEDERYAPHPARRRALRVHCLSSDRNTIFFRERLRGAAATRRAAAPFRNRTLTVADESILRVFASLRASFSRAHLYGISEDEGRGTKGAHVFGRCFNPV</sequence>
<accession>A0AAV2NFF3</accession>
<gene>
    <name evidence="2" type="ORF">LPLAT_LOCUS3995</name>
</gene>
<evidence type="ECO:0000313" key="2">
    <source>
        <dbReference type="EMBL" id="CAL1678101.1"/>
    </source>
</evidence>
<dbReference type="Proteomes" id="UP001497644">
    <property type="component" value="Chromosome 13"/>
</dbReference>
<dbReference type="AlphaFoldDB" id="A0AAV2NFF3"/>
<evidence type="ECO:0000256" key="1">
    <source>
        <dbReference type="SAM" id="MobiDB-lite"/>
    </source>
</evidence>
<name>A0AAV2NFF3_9HYME</name>
<dbReference type="EMBL" id="OZ034836">
    <property type="protein sequence ID" value="CAL1678101.1"/>
    <property type="molecule type" value="Genomic_DNA"/>
</dbReference>
<feature type="region of interest" description="Disordered" evidence="1">
    <location>
        <begin position="1"/>
        <end position="41"/>
    </location>
</feature>
<organism evidence="2 3">
    <name type="scientific">Lasius platythorax</name>
    <dbReference type="NCBI Taxonomy" id="488582"/>
    <lineage>
        <taxon>Eukaryota</taxon>
        <taxon>Metazoa</taxon>
        <taxon>Ecdysozoa</taxon>
        <taxon>Arthropoda</taxon>
        <taxon>Hexapoda</taxon>
        <taxon>Insecta</taxon>
        <taxon>Pterygota</taxon>
        <taxon>Neoptera</taxon>
        <taxon>Endopterygota</taxon>
        <taxon>Hymenoptera</taxon>
        <taxon>Apocrita</taxon>
        <taxon>Aculeata</taxon>
        <taxon>Formicoidea</taxon>
        <taxon>Formicidae</taxon>
        <taxon>Formicinae</taxon>
        <taxon>Lasius</taxon>
        <taxon>Lasius</taxon>
    </lineage>
</organism>